<dbReference type="PANTHER" id="PTHR42678">
    <property type="entry name" value="AMIDASE"/>
    <property type="match status" value="1"/>
</dbReference>
<protein>
    <submittedName>
        <fullName evidence="3">Amidase signature domain-containing protein</fullName>
    </submittedName>
</protein>
<feature type="chain" id="PRO_5035461348" evidence="1">
    <location>
        <begin position="26"/>
        <end position="547"/>
    </location>
</feature>
<evidence type="ECO:0000256" key="1">
    <source>
        <dbReference type="SAM" id="SignalP"/>
    </source>
</evidence>
<evidence type="ECO:0000259" key="2">
    <source>
        <dbReference type="Pfam" id="PF01425"/>
    </source>
</evidence>
<organism evidence="3 4">
    <name type="scientific">Stachybotrys elegans</name>
    <dbReference type="NCBI Taxonomy" id="80388"/>
    <lineage>
        <taxon>Eukaryota</taxon>
        <taxon>Fungi</taxon>
        <taxon>Dikarya</taxon>
        <taxon>Ascomycota</taxon>
        <taxon>Pezizomycotina</taxon>
        <taxon>Sordariomycetes</taxon>
        <taxon>Hypocreomycetidae</taxon>
        <taxon>Hypocreales</taxon>
        <taxon>Stachybotryaceae</taxon>
        <taxon>Stachybotrys</taxon>
    </lineage>
</organism>
<reference evidence="3" key="1">
    <citation type="journal article" date="2021" name="Nat. Commun.">
        <title>Genetic determinants of endophytism in the Arabidopsis root mycobiome.</title>
        <authorList>
            <person name="Mesny F."/>
            <person name="Miyauchi S."/>
            <person name="Thiergart T."/>
            <person name="Pickel B."/>
            <person name="Atanasova L."/>
            <person name="Karlsson M."/>
            <person name="Huettel B."/>
            <person name="Barry K.W."/>
            <person name="Haridas S."/>
            <person name="Chen C."/>
            <person name="Bauer D."/>
            <person name="Andreopoulos W."/>
            <person name="Pangilinan J."/>
            <person name="LaButti K."/>
            <person name="Riley R."/>
            <person name="Lipzen A."/>
            <person name="Clum A."/>
            <person name="Drula E."/>
            <person name="Henrissat B."/>
            <person name="Kohler A."/>
            <person name="Grigoriev I.V."/>
            <person name="Martin F.M."/>
            <person name="Hacquard S."/>
        </authorList>
    </citation>
    <scope>NUCLEOTIDE SEQUENCE</scope>
    <source>
        <strain evidence="3">MPI-CAGE-CH-0235</strain>
    </source>
</reference>
<dbReference type="InterPro" id="IPR036928">
    <property type="entry name" value="AS_sf"/>
</dbReference>
<accession>A0A8K0SE28</accession>
<sequence>MKVSPGFSHLVVLFSVLATAEVTLSSKGSSKLYPVTVNGINLKSASAKDIAAALSNGTVTSLELVDAYLKRVDANDRQGLTLRSFIEIAPTARCIAKKLDAERASGNVRSPIHGLPIVVKDAYNTAIELGMNTTAGSYALLQGSHAKSDAFVVKRLRDAGAIILGKANQDEWSGQRGAQNSGAWSARGGRISSAYVQGGYDAGGDPSGSSGGPAVAVSAGFASASLGTDTEGSITNPGSRAALFALRPSTGITSRTGVVPISSSQDTTGPLAKSAWDIAALLEIMAVHDPDDWYSEAAEPFRHKNYTQFLDPDGFKGLRIGIPRDPFWNTTLFGYRASINPAVNATLDKLRSLGAEIIDPIVFPNAERWTYPFVGGPVRDTAGRIQIQYDIKTDMANYLTQQRTNTSSLESLYDIIAFNDANHELESPPGICCQNGFLAADQLGPKNSSAEYWWAKWQQQQLNEEGIEYVFRHYKIDVMLVPTEGAASRLGAVGRCPIGNVPVGYDDIGLPFGMAFVGQRYDEPAVFRAMSAYEAHFPAREVPSTLD</sequence>
<dbReference type="InterPro" id="IPR023631">
    <property type="entry name" value="Amidase_dom"/>
</dbReference>
<name>A0A8K0SE28_9HYPO</name>
<dbReference type="EMBL" id="JAGPNK010000028">
    <property type="protein sequence ID" value="KAH7303806.1"/>
    <property type="molecule type" value="Genomic_DNA"/>
</dbReference>
<dbReference type="SUPFAM" id="SSF75304">
    <property type="entry name" value="Amidase signature (AS) enzymes"/>
    <property type="match status" value="1"/>
</dbReference>
<comment type="caution">
    <text evidence="3">The sequence shown here is derived from an EMBL/GenBank/DDBJ whole genome shotgun (WGS) entry which is preliminary data.</text>
</comment>
<proteinExistence type="predicted"/>
<dbReference type="Proteomes" id="UP000813444">
    <property type="component" value="Unassembled WGS sequence"/>
</dbReference>
<dbReference type="OrthoDB" id="566138at2759"/>
<gene>
    <name evidence="3" type="ORF">B0I35DRAFT_484876</name>
</gene>
<feature type="domain" description="Amidase" evidence="2">
    <location>
        <begin position="63"/>
        <end position="484"/>
    </location>
</feature>
<evidence type="ECO:0000313" key="3">
    <source>
        <dbReference type="EMBL" id="KAH7303806.1"/>
    </source>
</evidence>
<dbReference type="PANTHER" id="PTHR42678:SF34">
    <property type="entry name" value="OS04G0183300 PROTEIN"/>
    <property type="match status" value="1"/>
</dbReference>
<keyword evidence="4" id="KW-1185">Reference proteome</keyword>
<dbReference type="Pfam" id="PF01425">
    <property type="entry name" value="Amidase"/>
    <property type="match status" value="1"/>
</dbReference>
<feature type="signal peptide" evidence="1">
    <location>
        <begin position="1"/>
        <end position="25"/>
    </location>
</feature>
<dbReference type="AlphaFoldDB" id="A0A8K0SE28"/>
<dbReference type="Gene3D" id="3.90.1300.10">
    <property type="entry name" value="Amidase signature (AS) domain"/>
    <property type="match status" value="1"/>
</dbReference>
<keyword evidence="1" id="KW-0732">Signal</keyword>
<evidence type="ECO:0000313" key="4">
    <source>
        <dbReference type="Proteomes" id="UP000813444"/>
    </source>
</evidence>